<evidence type="ECO:0000256" key="1">
    <source>
        <dbReference type="SAM" id="MobiDB-lite"/>
    </source>
</evidence>
<accession>A0A4Z2E618</accession>
<comment type="caution">
    <text evidence="2">The sequence shown here is derived from an EMBL/GenBank/DDBJ whole genome shotgun (WGS) entry which is preliminary data.</text>
</comment>
<protein>
    <submittedName>
        <fullName evidence="2">Uncharacterized protein</fullName>
    </submittedName>
</protein>
<dbReference type="EMBL" id="SRLO01016125">
    <property type="protein sequence ID" value="TNN24199.1"/>
    <property type="molecule type" value="Genomic_DNA"/>
</dbReference>
<feature type="region of interest" description="Disordered" evidence="1">
    <location>
        <begin position="33"/>
        <end position="66"/>
    </location>
</feature>
<evidence type="ECO:0000313" key="3">
    <source>
        <dbReference type="Proteomes" id="UP000314294"/>
    </source>
</evidence>
<gene>
    <name evidence="2" type="ORF">EYF80_065678</name>
</gene>
<dbReference type="AlphaFoldDB" id="A0A4Z2E618"/>
<organism evidence="2 3">
    <name type="scientific">Liparis tanakae</name>
    <name type="common">Tanaka's snailfish</name>
    <dbReference type="NCBI Taxonomy" id="230148"/>
    <lineage>
        <taxon>Eukaryota</taxon>
        <taxon>Metazoa</taxon>
        <taxon>Chordata</taxon>
        <taxon>Craniata</taxon>
        <taxon>Vertebrata</taxon>
        <taxon>Euteleostomi</taxon>
        <taxon>Actinopterygii</taxon>
        <taxon>Neopterygii</taxon>
        <taxon>Teleostei</taxon>
        <taxon>Neoteleostei</taxon>
        <taxon>Acanthomorphata</taxon>
        <taxon>Eupercaria</taxon>
        <taxon>Perciformes</taxon>
        <taxon>Cottioidei</taxon>
        <taxon>Cottales</taxon>
        <taxon>Liparidae</taxon>
        <taxon>Liparis</taxon>
    </lineage>
</organism>
<dbReference type="Proteomes" id="UP000314294">
    <property type="component" value="Unassembled WGS sequence"/>
</dbReference>
<keyword evidence="3" id="KW-1185">Reference proteome</keyword>
<reference evidence="2 3" key="1">
    <citation type="submission" date="2019-03" db="EMBL/GenBank/DDBJ databases">
        <title>First draft genome of Liparis tanakae, snailfish: a comprehensive survey of snailfish specific genes.</title>
        <authorList>
            <person name="Kim W."/>
            <person name="Song I."/>
            <person name="Jeong J.-H."/>
            <person name="Kim D."/>
            <person name="Kim S."/>
            <person name="Ryu S."/>
            <person name="Song J.Y."/>
            <person name="Lee S.K."/>
        </authorList>
    </citation>
    <scope>NUCLEOTIDE SEQUENCE [LARGE SCALE GENOMIC DNA]</scope>
    <source>
        <tissue evidence="2">Muscle</tissue>
    </source>
</reference>
<name>A0A4Z2E618_9TELE</name>
<proteinExistence type="predicted"/>
<evidence type="ECO:0000313" key="2">
    <source>
        <dbReference type="EMBL" id="TNN24199.1"/>
    </source>
</evidence>
<sequence length="97" mass="10587">MSSGAGGVHRLVPQVAPRPFVARRAHQIAIWYPTGEGPPLSVKRRDDGNANEEGGDTEGSKWSSVKEPVDTLSIKPLVLQAVNYLERRPRDTVSQVV</sequence>